<proteinExistence type="predicted"/>
<dbReference type="KEGG" id="cbau:H1R16_11065"/>
<dbReference type="EMBL" id="CP059472">
    <property type="protein sequence ID" value="QMS98226.1"/>
    <property type="molecule type" value="Genomic_DNA"/>
</dbReference>
<accession>A0A7D7QXU2</accession>
<reference evidence="2 3" key="1">
    <citation type="submission" date="2020-07" db="EMBL/GenBank/DDBJ databases">
        <title>Chryseobacterium sp.cx-624.</title>
        <authorList>
            <person name="Yang C."/>
        </authorList>
    </citation>
    <scope>NUCLEOTIDE SEQUENCE [LARGE SCALE GENOMIC DNA]</scope>
    <source>
        <strain evidence="3">cx-624</strain>
        <strain evidence="2">Cx-624</strain>
    </source>
</reference>
<protein>
    <submittedName>
        <fullName evidence="2">Uncharacterized protein</fullName>
    </submittedName>
</protein>
<name>A0A7D7QXU2_9FLAO</name>
<organism evidence="2 3">
    <name type="scientific">Marnyiella aurantia</name>
    <dbReference type="NCBI Taxonomy" id="2758037"/>
    <lineage>
        <taxon>Bacteria</taxon>
        <taxon>Pseudomonadati</taxon>
        <taxon>Bacteroidota</taxon>
        <taxon>Flavobacteriia</taxon>
        <taxon>Flavobacteriales</taxon>
        <taxon>Weeksellaceae</taxon>
        <taxon>Marnyiella</taxon>
    </lineage>
</organism>
<reference evidence="1" key="3">
    <citation type="submission" date="2020-07" db="EMBL/GenBank/DDBJ databases">
        <authorList>
            <person name="Yang C."/>
        </authorList>
    </citation>
    <scope>NUCLEOTIDE SEQUENCE</scope>
    <source>
        <strain evidence="1">Cx-624</strain>
    </source>
</reference>
<sequence>MNKKVFMVMPFSNKVAKDAYDYSVKKICDKHNLEIRRADDIFSTKPIYDDIVKEIKDASIIIVDISDNNPNVYYELGMAHTLKQNQTIIITQGEYNKTPFDIAHFRIIKYENSIEGKESLERQLDLTLKTLLTDYKAINRKTYELIFSVLVAGKRQDHLATILGIRDFKGVVKSTDRLDMEYGDAEKLSTQRTSVQNNISTLHKLGYLSVDNEIVNLTEEGKAFAEIVEVNGIKCYSFNGQTFEENYISFAEKWKKQDADKENRL</sequence>
<dbReference type="Proteomes" id="UP000515349">
    <property type="component" value="Chromosome"/>
</dbReference>
<keyword evidence="4" id="KW-1185">Reference proteome</keyword>
<dbReference type="AlphaFoldDB" id="A0A7D7QXU2"/>
<evidence type="ECO:0000313" key="2">
    <source>
        <dbReference type="EMBL" id="QMS98226.1"/>
    </source>
</evidence>
<dbReference type="EMBL" id="JACEUX010000001">
    <property type="protein sequence ID" value="MBA5246406.1"/>
    <property type="molecule type" value="Genomic_DNA"/>
</dbReference>
<reference evidence="4" key="2">
    <citation type="submission" date="2020-07" db="EMBL/GenBank/DDBJ databases">
        <title>Flavobacterium sp. xlx-214.</title>
        <authorList>
            <person name="Yang C."/>
        </authorList>
    </citation>
    <scope>NUCLEOTIDE SEQUENCE [LARGE SCALE GENOMIC DNA]</scope>
    <source>
        <strain evidence="4">CX-624</strain>
    </source>
</reference>
<gene>
    <name evidence="2" type="ORF">H1R16_11065</name>
    <name evidence="1" type="ORF">H2507_04400</name>
</gene>
<evidence type="ECO:0000313" key="3">
    <source>
        <dbReference type="Proteomes" id="UP000515349"/>
    </source>
</evidence>
<dbReference type="Gene3D" id="3.40.50.450">
    <property type="match status" value="1"/>
</dbReference>
<evidence type="ECO:0000313" key="4">
    <source>
        <dbReference type="Proteomes" id="UP000539710"/>
    </source>
</evidence>
<evidence type="ECO:0000313" key="1">
    <source>
        <dbReference type="EMBL" id="MBA5246406.1"/>
    </source>
</evidence>
<dbReference type="RefSeq" id="WP_181886488.1">
    <property type="nucleotide sequence ID" value="NZ_CP059472.1"/>
</dbReference>
<dbReference type="Proteomes" id="UP000539710">
    <property type="component" value="Unassembled WGS sequence"/>
</dbReference>